<keyword evidence="6 17" id="KW-0812">Transmembrane</keyword>
<feature type="transmembrane region" description="Helical" evidence="17">
    <location>
        <begin position="93"/>
        <end position="111"/>
    </location>
</feature>
<sequence>MTIIKAIILGVIQGLTEFLPVSSSGHLAVAQQLLKVPEDRILFFTVMLHLGTLFSIFVVYSKDIAMIIVEFLRLLGELITGKGLKLNNEHRKLGVFIIIASIPTGLMGIFLDDLFASFYTSTIVIGIALMITGTLLWIAEKSNSGKRTIKDMHGLDALIVGIFQGFAITPGISRSGSTIVGSLFRGFNKELATKFSFLISIPAILGATIFEVKDVLEVGMGDITIGILVAGVLAAFISGLFAIRTLINFIKKEKLYYFSFYTWIVGAVVILTSIF</sequence>
<dbReference type="RefSeq" id="WP_216416926.1">
    <property type="nucleotide sequence ID" value="NZ_JAHLQK010000003.1"/>
</dbReference>
<evidence type="ECO:0000256" key="1">
    <source>
        <dbReference type="ARBA" id="ARBA00004651"/>
    </source>
</evidence>
<comment type="similarity">
    <text evidence="2 17">Belongs to the UppP family.</text>
</comment>
<evidence type="ECO:0000313" key="19">
    <source>
        <dbReference type="Proteomes" id="UP000779508"/>
    </source>
</evidence>
<feature type="transmembrane region" description="Helical" evidence="17">
    <location>
        <begin position="117"/>
        <end position="139"/>
    </location>
</feature>
<dbReference type="PANTHER" id="PTHR30622">
    <property type="entry name" value="UNDECAPRENYL-DIPHOSPHATASE"/>
    <property type="match status" value="1"/>
</dbReference>
<gene>
    <name evidence="17 18" type="primary">uppP</name>
    <name evidence="18" type="ORF">KQI88_10130</name>
</gene>
<keyword evidence="19" id="KW-1185">Reference proteome</keyword>
<evidence type="ECO:0000256" key="11">
    <source>
        <dbReference type="ARBA" id="ARBA00023136"/>
    </source>
</evidence>
<feature type="transmembrane region" description="Helical" evidence="17">
    <location>
        <begin position="41"/>
        <end position="58"/>
    </location>
</feature>
<evidence type="ECO:0000256" key="16">
    <source>
        <dbReference type="ARBA" id="ARBA00047594"/>
    </source>
</evidence>
<evidence type="ECO:0000256" key="13">
    <source>
        <dbReference type="ARBA" id="ARBA00023316"/>
    </source>
</evidence>
<keyword evidence="8 17" id="KW-0133">Cell shape</keyword>
<name>A0ABS6G2R7_9FIRM</name>
<evidence type="ECO:0000256" key="15">
    <source>
        <dbReference type="ARBA" id="ARBA00032932"/>
    </source>
</evidence>
<feature type="transmembrane region" description="Helical" evidence="17">
    <location>
        <begin position="255"/>
        <end position="274"/>
    </location>
</feature>
<evidence type="ECO:0000256" key="2">
    <source>
        <dbReference type="ARBA" id="ARBA00010621"/>
    </source>
</evidence>
<dbReference type="GO" id="GO:0050380">
    <property type="term" value="F:undecaprenyl-diphosphatase activity"/>
    <property type="evidence" value="ECO:0007669"/>
    <property type="project" value="UniProtKB-EC"/>
</dbReference>
<keyword evidence="5 17" id="KW-1003">Cell membrane</keyword>
<keyword evidence="7 17" id="KW-0378">Hydrolase</keyword>
<reference evidence="18 19" key="1">
    <citation type="submission" date="2021-06" db="EMBL/GenBank/DDBJ databases">
        <authorList>
            <person name="Sun Q."/>
            <person name="Li D."/>
        </authorList>
    </citation>
    <scope>NUCLEOTIDE SEQUENCE [LARGE SCALE GENOMIC DNA]</scope>
    <source>
        <strain evidence="18 19">MSJ-5</strain>
    </source>
</reference>
<feature type="transmembrane region" description="Helical" evidence="17">
    <location>
        <begin position="6"/>
        <end position="29"/>
    </location>
</feature>
<comment type="caution">
    <text evidence="18">The sequence shown here is derived from an EMBL/GenBank/DDBJ whole genome shotgun (WGS) entry which is preliminary data.</text>
</comment>
<keyword evidence="9 17" id="KW-0573">Peptidoglycan synthesis</keyword>
<evidence type="ECO:0000256" key="17">
    <source>
        <dbReference type="HAMAP-Rule" id="MF_01006"/>
    </source>
</evidence>
<keyword evidence="11 17" id="KW-0472">Membrane</keyword>
<comment type="function">
    <text evidence="17">Catalyzes the dephosphorylation of undecaprenyl diphosphate (UPP). Confers resistance to bacitracin.</text>
</comment>
<evidence type="ECO:0000256" key="14">
    <source>
        <dbReference type="ARBA" id="ARBA00032707"/>
    </source>
</evidence>
<dbReference type="InterPro" id="IPR003824">
    <property type="entry name" value="UppP"/>
</dbReference>
<evidence type="ECO:0000256" key="4">
    <source>
        <dbReference type="ARBA" id="ARBA00021581"/>
    </source>
</evidence>
<dbReference type="NCBIfam" id="TIGR00753">
    <property type="entry name" value="undec_PP_bacA"/>
    <property type="match status" value="1"/>
</dbReference>
<dbReference type="PANTHER" id="PTHR30622:SF2">
    <property type="entry name" value="UNDECAPRENYL-DIPHOSPHATASE"/>
    <property type="match status" value="1"/>
</dbReference>
<dbReference type="EMBL" id="JAHLQK010000003">
    <property type="protein sequence ID" value="MBU5676777.1"/>
    <property type="molecule type" value="Genomic_DNA"/>
</dbReference>
<evidence type="ECO:0000256" key="7">
    <source>
        <dbReference type="ARBA" id="ARBA00022801"/>
    </source>
</evidence>
<evidence type="ECO:0000313" key="18">
    <source>
        <dbReference type="EMBL" id="MBU5676777.1"/>
    </source>
</evidence>
<comment type="subcellular location">
    <subcellularLocation>
        <location evidence="1 17">Cell membrane</location>
        <topology evidence="1 17">Multi-pass membrane protein</topology>
    </subcellularLocation>
</comment>
<evidence type="ECO:0000256" key="5">
    <source>
        <dbReference type="ARBA" id="ARBA00022475"/>
    </source>
</evidence>
<keyword evidence="10 17" id="KW-1133">Transmembrane helix</keyword>
<organism evidence="18 19">
    <name type="scientific">Alkaliphilus flagellatus</name>
    <dbReference type="NCBI Taxonomy" id="2841507"/>
    <lineage>
        <taxon>Bacteria</taxon>
        <taxon>Bacillati</taxon>
        <taxon>Bacillota</taxon>
        <taxon>Clostridia</taxon>
        <taxon>Peptostreptococcales</taxon>
        <taxon>Natronincolaceae</taxon>
        <taxon>Alkaliphilus</taxon>
    </lineage>
</organism>
<feature type="transmembrane region" description="Helical" evidence="17">
    <location>
        <begin position="191"/>
        <end position="211"/>
    </location>
</feature>
<dbReference type="HAMAP" id="MF_01006">
    <property type="entry name" value="Undec_diphosphatase"/>
    <property type="match status" value="1"/>
</dbReference>
<dbReference type="Proteomes" id="UP000779508">
    <property type="component" value="Unassembled WGS sequence"/>
</dbReference>
<feature type="transmembrane region" description="Helical" evidence="17">
    <location>
        <begin position="223"/>
        <end position="243"/>
    </location>
</feature>
<keyword evidence="12 17" id="KW-0046">Antibiotic resistance</keyword>
<keyword evidence="13 17" id="KW-0961">Cell wall biogenesis/degradation</keyword>
<accession>A0ABS6G2R7</accession>
<comment type="catalytic activity">
    <reaction evidence="16 17">
        <text>di-trans,octa-cis-undecaprenyl diphosphate + H2O = di-trans,octa-cis-undecaprenyl phosphate + phosphate + H(+)</text>
        <dbReference type="Rhea" id="RHEA:28094"/>
        <dbReference type="ChEBI" id="CHEBI:15377"/>
        <dbReference type="ChEBI" id="CHEBI:15378"/>
        <dbReference type="ChEBI" id="CHEBI:43474"/>
        <dbReference type="ChEBI" id="CHEBI:58405"/>
        <dbReference type="ChEBI" id="CHEBI:60392"/>
        <dbReference type="EC" id="3.6.1.27"/>
    </reaction>
</comment>
<evidence type="ECO:0000256" key="6">
    <source>
        <dbReference type="ARBA" id="ARBA00022692"/>
    </source>
</evidence>
<evidence type="ECO:0000256" key="12">
    <source>
        <dbReference type="ARBA" id="ARBA00023251"/>
    </source>
</evidence>
<dbReference type="EC" id="3.6.1.27" evidence="3 17"/>
<evidence type="ECO:0000256" key="3">
    <source>
        <dbReference type="ARBA" id="ARBA00012374"/>
    </source>
</evidence>
<proteinExistence type="inferred from homology"/>
<protein>
    <recommendedName>
        <fullName evidence="4 17">Undecaprenyl-diphosphatase</fullName>
        <ecNumber evidence="3 17">3.6.1.27</ecNumber>
    </recommendedName>
    <alternativeName>
        <fullName evidence="15 17">Bacitracin resistance protein</fullName>
    </alternativeName>
    <alternativeName>
        <fullName evidence="14 17">Undecaprenyl pyrophosphate phosphatase</fullName>
    </alternativeName>
</protein>
<comment type="miscellaneous">
    <text evidence="17">Bacitracin is thought to be involved in the inhibition of peptidoglycan synthesis by sequestering undecaprenyl diphosphate, thereby reducing the pool of lipid carrier available.</text>
</comment>
<evidence type="ECO:0000256" key="8">
    <source>
        <dbReference type="ARBA" id="ARBA00022960"/>
    </source>
</evidence>
<dbReference type="Pfam" id="PF02673">
    <property type="entry name" value="BacA"/>
    <property type="match status" value="1"/>
</dbReference>
<evidence type="ECO:0000256" key="9">
    <source>
        <dbReference type="ARBA" id="ARBA00022984"/>
    </source>
</evidence>
<evidence type="ECO:0000256" key="10">
    <source>
        <dbReference type="ARBA" id="ARBA00022989"/>
    </source>
</evidence>